<reference evidence="2 3" key="1">
    <citation type="submission" date="2017-11" db="EMBL/GenBank/DDBJ databases">
        <title>Sequencing the genomes of 1000 actinobacteria strains.</title>
        <authorList>
            <person name="Klenk H.-P."/>
        </authorList>
    </citation>
    <scope>NUCLEOTIDE SEQUENCE [LARGE SCALE GENOMIC DNA]</scope>
    <source>
        <strain evidence="2 3">DSM 44104</strain>
    </source>
</reference>
<evidence type="ECO:0000313" key="3">
    <source>
        <dbReference type="Proteomes" id="UP000232453"/>
    </source>
</evidence>
<keyword evidence="1" id="KW-0812">Transmembrane</keyword>
<dbReference type="Proteomes" id="UP000232453">
    <property type="component" value="Unassembled WGS sequence"/>
</dbReference>
<name>A0AA44UKE0_PSEA5</name>
<sequence length="91" mass="9838">MDGRGRGERRARRVALGADPATAAAGYRFVDVVDRWPVIPLAFAALVSGVVVALVSPWGLTRYWWVPASCRIPWAPARRRAGRAAAARTPA</sequence>
<protein>
    <submittedName>
        <fullName evidence="2">Uncharacterized protein</fullName>
    </submittedName>
</protein>
<gene>
    <name evidence="2" type="ORF">ATL51_0548</name>
</gene>
<evidence type="ECO:0000256" key="1">
    <source>
        <dbReference type="SAM" id="Phobius"/>
    </source>
</evidence>
<comment type="caution">
    <text evidence="2">The sequence shown here is derived from an EMBL/GenBank/DDBJ whole genome shotgun (WGS) entry which is preliminary data.</text>
</comment>
<keyword evidence="1" id="KW-0472">Membrane</keyword>
<dbReference type="RefSeq" id="WP_100877538.1">
    <property type="nucleotide sequence ID" value="NZ_JBICSI010000005.1"/>
</dbReference>
<keyword evidence="1" id="KW-1133">Transmembrane helix</keyword>
<dbReference type="EMBL" id="PHUJ01000003">
    <property type="protein sequence ID" value="PKB28922.1"/>
    <property type="molecule type" value="Genomic_DNA"/>
</dbReference>
<feature type="transmembrane region" description="Helical" evidence="1">
    <location>
        <begin position="38"/>
        <end position="59"/>
    </location>
</feature>
<dbReference type="AlphaFoldDB" id="A0AA44UKE0"/>
<evidence type="ECO:0000313" key="2">
    <source>
        <dbReference type="EMBL" id="PKB28922.1"/>
    </source>
</evidence>
<accession>A0AA44UKE0</accession>
<organism evidence="2 3">
    <name type="scientific">Pseudonocardia alni</name>
    <name type="common">Amycolata alni</name>
    <dbReference type="NCBI Taxonomy" id="33907"/>
    <lineage>
        <taxon>Bacteria</taxon>
        <taxon>Bacillati</taxon>
        <taxon>Actinomycetota</taxon>
        <taxon>Actinomycetes</taxon>
        <taxon>Pseudonocardiales</taxon>
        <taxon>Pseudonocardiaceae</taxon>
        <taxon>Pseudonocardia</taxon>
    </lineage>
</organism>
<proteinExistence type="predicted"/>